<dbReference type="RefSeq" id="WP_044334865.1">
    <property type="nucleotide sequence ID" value="NZ_CP010836.1"/>
</dbReference>
<keyword evidence="1" id="KW-0732">Signal</keyword>
<evidence type="ECO:0000256" key="1">
    <source>
        <dbReference type="SAM" id="SignalP"/>
    </source>
</evidence>
<proteinExistence type="predicted"/>
<evidence type="ECO:0000313" key="2">
    <source>
        <dbReference type="EMBL" id="AJP73771.1"/>
    </source>
</evidence>
<reference evidence="2 3" key="1">
    <citation type="journal article" date="2015" name="Int. J. Syst. Evol. Microbiol.">
        <title>Sphingomonas hengshuiensis sp. nov., isolated from lake wetland.</title>
        <authorList>
            <person name="Wei S."/>
            <person name="Wang T."/>
            <person name="Liu H."/>
            <person name="Zhang C."/>
            <person name="Guo J."/>
            <person name="Wang Q."/>
            <person name="Liang K."/>
            <person name="Zhang Z."/>
        </authorList>
    </citation>
    <scope>NUCLEOTIDE SEQUENCE [LARGE SCALE GENOMIC DNA]</scope>
    <source>
        <strain evidence="2 3">WHSC-8</strain>
    </source>
</reference>
<dbReference type="PANTHER" id="PTHR38075">
    <property type="entry name" value="DUF4139 DOMAIN-CONTAINING PROTEIN"/>
    <property type="match status" value="1"/>
</dbReference>
<dbReference type="Proteomes" id="UP000032300">
    <property type="component" value="Chromosome"/>
</dbReference>
<organism evidence="2 3">
    <name type="scientific">Sphingomonas hengshuiensis</name>
    <dbReference type="NCBI Taxonomy" id="1609977"/>
    <lineage>
        <taxon>Bacteria</taxon>
        <taxon>Pseudomonadati</taxon>
        <taxon>Pseudomonadota</taxon>
        <taxon>Alphaproteobacteria</taxon>
        <taxon>Sphingomonadales</taxon>
        <taxon>Sphingomonadaceae</taxon>
        <taxon>Sphingomonas</taxon>
    </lineage>
</organism>
<dbReference type="EMBL" id="CP010836">
    <property type="protein sequence ID" value="AJP73771.1"/>
    <property type="molecule type" value="Genomic_DNA"/>
</dbReference>
<protein>
    <recommendedName>
        <fullName evidence="4">DUF4139 domain-containing protein</fullName>
    </recommendedName>
</protein>
<sequence>MRRIALALSLLFAVRPATAQTLVQSDRLDSVSVTLYRDPERGEGPMPANGWPGGYALVTETRTITLPAGPSVIRFIGVSEGMMPETAIVTGLPRGVGEKNRDARLLSPAALIDAYLKRRVTIRRTDRATGKVTEAEAVIQSGPGGGVVLTTAAGVEALGCSGLPEAPVYPGIPADLSAKPTLSVTSESAAPATVTVQLSYLAQGFDWSANYVARVAEDGTTLDLFAWLTVANGGSQGFADARTNAVAGAPNKEAAAALPSAMPPELHLQCWPMDTTSTVRGPPPPPPAPAPPAMMAGMVGDDIIVSAQRARSAAPVPVMVAEQEDLGDLKLYRIPEPVTVAAQSRKQVAMIDRRKVKFARVYVGEFSGYGDAADDDPESVEAERILRTENREGQGLGLPLPAGGVAVFEDGGGESLLVGESDLADRAIGEEVEFATGTSNDVRYTIISKPRSSSRQPFTVEVTNARATPETFELPIPYMLASTSAKLVERKGVKTWRITVPANGTARLDFALKVERRR</sequence>
<accession>A0A7U4JBH7</accession>
<dbReference type="KEGG" id="sphi:TS85_21165"/>
<keyword evidence="3" id="KW-1185">Reference proteome</keyword>
<evidence type="ECO:0008006" key="4">
    <source>
        <dbReference type="Google" id="ProtNLM"/>
    </source>
</evidence>
<reference evidence="2 3" key="2">
    <citation type="submission" date="2015-02" db="EMBL/GenBank/DDBJ databases">
        <title>The complete genome of Sphingomonas hengshuiensis sp. WHSC-8 isolated from soil of Hengshui Lake.</title>
        <authorList>
            <person name="Wei S."/>
            <person name="Guo J."/>
            <person name="Su C."/>
            <person name="Wu R."/>
            <person name="Zhang Z."/>
            <person name="Liang K."/>
            <person name="Li H."/>
            <person name="Wang T."/>
            <person name="Liu H."/>
            <person name="Zhang C."/>
            <person name="Li Z."/>
            <person name="Wang Q."/>
            <person name="Meng J."/>
        </authorList>
    </citation>
    <scope>NUCLEOTIDE SEQUENCE [LARGE SCALE GENOMIC DNA]</scope>
    <source>
        <strain evidence="2 3">WHSC-8</strain>
    </source>
</reference>
<dbReference type="PANTHER" id="PTHR38075:SF1">
    <property type="entry name" value="DUF4139 DOMAIN-CONTAINING PROTEIN"/>
    <property type="match status" value="1"/>
</dbReference>
<evidence type="ECO:0000313" key="3">
    <source>
        <dbReference type="Proteomes" id="UP000032300"/>
    </source>
</evidence>
<dbReference type="AlphaFoldDB" id="A0A7U4JBH7"/>
<name>A0A7U4JBH7_9SPHN</name>
<dbReference type="OrthoDB" id="7178458at2"/>
<feature type="chain" id="PRO_5031143974" description="DUF4139 domain-containing protein" evidence="1">
    <location>
        <begin position="20"/>
        <end position="518"/>
    </location>
</feature>
<gene>
    <name evidence="2" type="ORF">TS85_21165</name>
</gene>
<feature type="signal peptide" evidence="1">
    <location>
        <begin position="1"/>
        <end position="19"/>
    </location>
</feature>